<accession>A0A382EG26</accession>
<evidence type="ECO:0008006" key="2">
    <source>
        <dbReference type="Google" id="ProtNLM"/>
    </source>
</evidence>
<evidence type="ECO:0000313" key="1">
    <source>
        <dbReference type="EMBL" id="SVB49024.1"/>
    </source>
</evidence>
<proteinExistence type="predicted"/>
<dbReference type="PROSITE" id="PS51257">
    <property type="entry name" value="PROKAR_LIPOPROTEIN"/>
    <property type="match status" value="1"/>
</dbReference>
<feature type="non-terminal residue" evidence="1">
    <location>
        <position position="115"/>
    </location>
</feature>
<sequence>MQGRKIAVAVIAIVSLLLTACDNGDGPDLNQLRTGFAQPLFETDHKIIDRRPDANSNRNAYFGDLHVHTTYSFDAYAFGTLATPYDAYRFAKGEAIKHPAGFNLQLREPLDFYGV</sequence>
<gene>
    <name evidence="1" type="ORF">METZ01_LOCUS201878</name>
</gene>
<organism evidence="1">
    <name type="scientific">marine metagenome</name>
    <dbReference type="NCBI Taxonomy" id="408172"/>
    <lineage>
        <taxon>unclassified sequences</taxon>
        <taxon>metagenomes</taxon>
        <taxon>ecological metagenomes</taxon>
    </lineage>
</organism>
<protein>
    <recommendedName>
        <fullName evidence="2">DUF3604 domain-containing protein</fullName>
    </recommendedName>
</protein>
<name>A0A382EG26_9ZZZZ</name>
<dbReference type="AlphaFoldDB" id="A0A382EG26"/>
<dbReference type="InterPro" id="IPR022028">
    <property type="entry name" value="DUF3604"/>
</dbReference>
<dbReference type="EMBL" id="UINC01044077">
    <property type="protein sequence ID" value="SVB49024.1"/>
    <property type="molecule type" value="Genomic_DNA"/>
</dbReference>
<reference evidence="1" key="1">
    <citation type="submission" date="2018-05" db="EMBL/GenBank/DDBJ databases">
        <authorList>
            <person name="Lanie J.A."/>
            <person name="Ng W.-L."/>
            <person name="Kazmierczak K.M."/>
            <person name="Andrzejewski T.M."/>
            <person name="Davidsen T.M."/>
            <person name="Wayne K.J."/>
            <person name="Tettelin H."/>
            <person name="Glass J.I."/>
            <person name="Rusch D."/>
            <person name="Podicherti R."/>
            <person name="Tsui H.-C.T."/>
            <person name="Winkler M.E."/>
        </authorList>
    </citation>
    <scope>NUCLEOTIDE SEQUENCE</scope>
</reference>
<dbReference type="Pfam" id="PF12228">
    <property type="entry name" value="DUF3604"/>
    <property type="match status" value="1"/>
</dbReference>